<reference evidence="2" key="1">
    <citation type="submission" date="2023-06" db="EMBL/GenBank/DDBJ databases">
        <authorList>
            <person name="Noh H."/>
        </authorList>
    </citation>
    <scope>NUCLEOTIDE SEQUENCE</scope>
    <source>
        <strain evidence="2">DUCC20226</strain>
    </source>
</reference>
<evidence type="ECO:0000256" key="1">
    <source>
        <dbReference type="SAM" id="MobiDB-lite"/>
    </source>
</evidence>
<dbReference type="AlphaFoldDB" id="A0AAD9S4G8"/>
<accession>A0AAD9S4G8</accession>
<proteinExistence type="predicted"/>
<name>A0AAD9S4G8_PHOAM</name>
<dbReference type="Proteomes" id="UP001265746">
    <property type="component" value="Unassembled WGS sequence"/>
</dbReference>
<protein>
    <submittedName>
        <fullName evidence="2">Uncharacterized protein</fullName>
    </submittedName>
</protein>
<comment type="caution">
    <text evidence="2">The sequence shown here is derived from an EMBL/GenBank/DDBJ whole genome shotgun (WGS) entry which is preliminary data.</text>
</comment>
<sequence length="90" mass="9685">MSNPRLNTASSITFCAPGRFSLLSIGMGNANTSKSVRTLPMAPPNQVDNSGKHLTPGKVLSQKPARGWQRKKHCRIIAVDQAPTPTTMNV</sequence>
<organism evidence="2 3">
    <name type="scientific">Phomopsis amygdali</name>
    <name type="common">Fusicoccum amygdali</name>
    <dbReference type="NCBI Taxonomy" id="1214568"/>
    <lineage>
        <taxon>Eukaryota</taxon>
        <taxon>Fungi</taxon>
        <taxon>Dikarya</taxon>
        <taxon>Ascomycota</taxon>
        <taxon>Pezizomycotina</taxon>
        <taxon>Sordariomycetes</taxon>
        <taxon>Sordariomycetidae</taxon>
        <taxon>Diaporthales</taxon>
        <taxon>Diaporthaceae</taxon>
        <taxon>Diaporthe</taxon>
    </lineage>
</organism>
<evidence type="ECO:0000313" key="2">
    <source>
        <dbReference type="EMBL" id="KAK2598841.1"/>
    </source>
</evidence>
<evidence type="ECO:0000313" key="3">
    <source>
        <dbReference type="Proteomes" id="UP001265746"/>
    </source>
</evidence>
<keyword evidence="3" id="KW-1185">Reference proteome</keyword>
<dbReference type="EMBL" id="JAUJFL010000008">
    <property type="protein sequence ID" value="KAK2598841.1"/>
    <property type="molecule type" value="Genomic_DNA"/>
</dbReference>
<gene>
    <name evidence="2" type="ORF">N8I77_012226</name>
</gene>
<feature type="region of interest" description="Disordered" evidence="1">
    <location>
        <begin position="41"/>
        <end position="72"/>
    </location>
</feature>